<dbReference type="SUPFAM" id="SSF53474">
    <property type="entry name" value="alpha/beta-Hydrolases"/>
    <property type="match status" value="1"/>
</dbReference>
<reference evidence="3" key="1">
    <citation type="submission" date="2016-10" db="EMBL/GenBank/DDBJ databases">
        <authorList>
            <person name="Varghese N."/>
            <person name="Submissions S."/>
        </authorList>
    </citation>
    <scope>NUCLEOTIDE SEQUENCE [LARGE SCALE GENOMIC DNA]</scope>
    <source>
        <strain evidence="3">IBRC-M10078</strain>
    </source>
</reference>
<accession>A0A1H0WHN3</accession>
<dbReference type="STRING" id="930152.SAMN05216565_111102"/>
<feature type="domain" description="AB hydrolase-1" evidence="1">
    <location>
        <begin position="84"/>
        <end position="200"/>
    </location>
</feature>
<evidence type="ECO:0000313" key="3">
    <source>
        <dbReference type="Proteomes" id="UP000199159"/>
    </source>
</evidence>
<dbReference type="Gene3D" id="3.40.50.1820">
    <property type="entry name" value="alpha/beta hydrolase"/>
    <property type="match status" value="1"/>
</dbReference>
<dbReference type="InterPro" id="IPR052920">
    <property type="entry name" value="DNA-binding_regulatory"/>
</dbReference>
<organism evidence="2 3">
    <name type="scientific">Litchfieldia salsa</name>
    <dbReference type="NCBI Taxonomy" id="930152"/>
    <lineage>
        <taxon>Bacteria</taxon>
        <taxon>Bacillati</taxon>
        <taxon>Bacillota</taxon>
        <taxon>Bacilli</taxon>
        <taxon>Bacillales</taxon>
        <taxon>Bacillaceae</taxon>
        <taxon>Litchfieldia</taxon>
    </lineage>
</organism>
<dbReference type="InterPro" id="IPR000073">
    <property type="entry name" value="AB_hydrolase_1"/>
</dbReference>
<dbReference type="Pfam" id="PF00561">
    <property type="entry name" value="Abhydrolase_1"/>
    <property type="match status" value="1"/>
</dbReference>
<evidence type="ECO:0000259" key="1">
    <source>
        <dbReference type="Pfam" id="PF00561"/>
    </source>
</evidence>
<keyword evidence="3" id="KW-1185">Reference proteome</keyword>
<dbReference type="OrthoDB" id="9776685at2"/>
<sequence>MKKTLFSLGAGIASLTAVGLLFTNKIIYIKKKSDDTILHRELSEGRFTLEEFNHLNKDTITIPSKFGYSIQGWFVKATNDKRFMIISHGVTMNKINSIKYMKLFLSRGWNVVVYDHRSHGESGGKTTSYGFYEKFDLQSVVSWIKNQYGDESVIGIHGESMGAVTTLLYAGMVEDGADFYIVDCPFSDFKDQLKYLLKKDYNLPPFPVLPIANQLLKLREGYRMEDVSPITVIKNIKNPVLFIHSAKDDYILPEMTKKLFELKEGPKKLFIAKNGNHAYSFGENKEEYESIIDQFLDEIL</sequence>
<dbReference type="EMBL" id="FNJU01000011">
    <property type="protein sequence ID" value="SDP90051.1"/>
    <property type="molecule type" value="Genomic_DNA"/>
</dbReference>
<dbReference type="RefSeq" id="WP_090857650.1">
    <property type="nucleotide sequence ID" value="NZ_FNJU01000011.1"/>
</dbReference>
<dbReference type="PANTHER" id="PTHR43358">
    <property type="entry name" value="ALPHA/BETA-HYDROLASE"/>
    <property type="match status" value="1"/>
</dbReference>
<evidence type="ECO:0000313" key="2">
    <source>
        <dbReference type="EMBL" id="SDP90051.1"/>
    </source>
</evidence>
<dbReference type="InterPro" id="IPR029058">
    <property type="entry name" value="AB_hydrolase_fold"/>
</dbReference>
<dbReference type="PANTHER" id="PTHR43358:SF5">
    <property type="entry name" value="EXPORTED PROTEIN"/>
    <property type="match status" value="1"/>
</dbReference>
<dbReference type="Proteomes" id="UP000199159">
    <property type="component" value="Unassembled WGS sequence"/>
</dbReference>
<gene>
    <name evidence="2" type="ORF">SAMN05216565_111102</name>
</gene>
<proteinExistence type="predicted"/>
<name>A0A1H0WHN3_9BACI</name>
<protein>
    <recommendedName>
        <fullName evidence="1">AB hydrolase-1 domain-containing protein</fullName>
    </recommendedName>
</protein>
<dbReference type="AlphaFoldDB" id="A0A1H0WHN3"/>